<reference evidence="2 3" key="1">
    <citation type="submission" date="2015-09" db="EMBL/GenBank/DDBJ databases">
        <title>Trachymyrmex zeteki WGS genome.</title>
        <authorList>
            <person name="Nygaard S."/>
            <person name="Hu H."/>
            <person name="Boomsma J."/>
            <person name="Zhang G."/>
        </authorList>
    </citation>
    <scope>NUCLEOTIDE SEQUENCE [LARGE SCALE GENOMIC DNA]</scope>
    <source>
        <strain evidence="2">Tzet28-1</strain>
        <tissue evidence="2">Whole body</tissue>
    </source>
</reference>
<keyword evidence="3" id="KW-1185">Reference proteome</keyword>
<dbReference type="STRING" id="64791.A0A151X217"/>
<dbReference type="AlphaFoldDB" id="A0A151X217"/>
<feature type="region of interest" description="Disordered" evidence="1">
    <location>
        <begin position="106"/>
        <end position="147"/>
    </location>
</feature>
<feature type="compositionally biased region" description="Basic and acidic residues" evidence="1">
    <location>
        <begin position="119"/>
        <end position="129"/>
    </location>
</feature>
<evidence type="ECO:0000313" key="2">
    <source>
        <dbReference type="EMBL" id="KYQ54234.1"/>
    </source>
</evidence>
<dbReference type="Proteomes" id="UP000075809">
    <property type="component" value="Unassembled WGS sequence"/>
</dbReference>
<sequence>MAHTSKVCRPAATYLSSRRNLQARALCVMILIASYERQWPQKSFTTRRNTALIRWSIVSACNKKPTRFRVAPNACTCGENALPPQRGAGGAGKKGCKVFQRSDAARLRSKGGRAPLSRRKGETRKAAERSRRRPAVSPAAKSELGRRQSLRADYGSHLSKPGGNLPPRALCFLLWHAAKAASLSIELVSYLSRMFIAYLTKLDSD</sequence>
<organism evidence="2 3">
    <name type="scientific">Mycetomoellerius zeteki</name>
    <dbReference type="NCBI Taxonomy" id="64791"/>
    <lineage>
        <taxon>Eukaryota</taxon>
        <taxon>Metazoa</taxon>
        <taxon>Ecdysozoa</taxon>
        <taxon>Arthropoda</taxon>
        <taxon>Hexapoda</taxon>
        <taxon>Insecta</taxon>
        <taxon>Pterygota</taxon>
        <taxon>Neoptera</taxon>
        <taxon>Endopterygota</taxon>
        <taxon>Hymenoptera</taxon>
        <taxon>Apocrita</taxon>
        <taxon>Aculeata</taxon>
        <taxon>Formicoidea</taxon>
        <taxon>Formicidae</taxon>
        <taxon>Myrmicinae</taxon>
        <taxon>Mycetomoellerius</taxon>
    </lineage>
</organism>
<evidence type="ECO:0000313" key="3">
    <source>
        <dbReference type="Proteomes" id="UP000075809"/>
    </source>
</evidence>
<name>A0A151X217_9HYME</name>
<proteinExistence type="predicted"/>
<protein>
    <submittedName>
        <fullName evidence="2">Uncharacterized protein</fullName>
    </submittedName>
</protein>
<dbReference type="EMBL" id="KQ982585">
    <property type="protein sequence ID" value="KYQ54234.1"/>
    <property type="molecule type" value="Genomic_DNA"/>
</dbReference>
<feature type="compositionally biased region" description="Basic residues" evidence="1">
    <location>
        <begin position="107"/>
        <end position="118"/>
    </location>
</feature>
<accession>A0A151X217</accession>
<gene>
    <name evidence="2" type="ORF">ALC60_06778</name>
</gene>
<evidence type="ECO:0000256" key="1">
    <source>
        <dbReference type="SAM" id="MobiDB-lite"/>
    </source>
</evidence>